<keyword evidence="2" id="KW-0472">Membrane</keyword>
<evidence type="ECO:0000313" key="4">
    <source>
        <dbReference type="Proteomes" id="UP000190667"/>
    </source>
</evidence>
<dbReference type="RefSeq" id="WP_078000922.1">
    <property type="nucleotide sequence ID" value="NZ_MRUL01000001.1"/>
</dbReference>
<name>A0A1S8YT21_9GAMM</name>
<keyword evidence="1" id="KW-0143">Chaperone</keyword>
<keyword evidence="4" id="KW-1185">Reference proteome</keyword>
<feature type="transmembrane region" description="Helical" evidence="2">
    <location>
        <begin position="332"/>
        <end position="355"/>
    </location>
</feature>
<evidence type="ECO:0008006" key="5">
    <source>
        <dbReference type="Google" id="ProtNLM"/>
    </source>
</evidence>
<dbReference type="Proteomes" id="UP000190667">
    <property type="component" value="Unassembled WGS sequence"/>
</dbReference>
<feature type="transmembrane region" description="Helical" evidence="2">
    <location>
        <begin position="275"/>
        <end position="293"/>
    </location>
</feature>
<gene>
    <name evidence="3" type="ORF">BTJ39_01690</name>
</gene>
<keyword evidence="2" id="KW-0812">Transmembrane</keyword>
<dbReference type="OrthoDB" id="9816462at2"/>
<comment type="caution">
    <text evidence="3">The sequence shown here is derived from an EMBL/GenBank/DDBJ whole genome shotgun (WGS) entry which is preliminary data.</text>
</comment>
<feature type="transmembrane region" description="Helical" evidence="2">
    <location>
        <begin position="367"/>
        <end position="385"/>
    </location>
</feature>
<dbReference type="EMBL" id="MRUL01000001">
    <property type="protein sequence ID" value="OON41897.1"/>
    <property type="molecule type" value="Genomic_DNA"/>
</dbReference>
<dbReference type="STRING" id="1926881.BTJ39_01690"/>
<protein>
    <recommendedName>
        <fullName evidence="5">J domain-containing protein</fullName>
    </recommendedName>
</protein>
<sequence length="445" mass="50087">MSIWQILDIEPTDDQAAIRRAYARRLKQFRPDADPEGYQRLREAFEQAKSGVSHDFTSFISLDDRLAWPQAPEQTEAADGALVQPAAFSDGVPVYHPERIAQLAAQLVETEMVGFAELDALWQSVCGEGNLLQQQLFHRQLAAALAQQPELNDAILHRISLHLGWQLEEYGANHVIPDDIQQALDQRIRQTEVDRGWKLLQLDAGQGKVVDRLALKLLTGSRSEVSFWIRLVPGLIEKIVVRVNDVQRDYPELRERLNPAFLHFVRTQRMGLNPAGLFLMVFWGFLLSVAVPMSDAAPLPATLVCVLVAFYLFIHGALLLGLSRWKTLQACYLLLEFVLSIAAALALFGGLSFILVVEAPDRSRPTFLLSLGGGLLLLALLWHSWPGHQPWLMRPGMMMARVAATPWTLIKTLAFSYPAIICSVIYFVLCFASIFQLLRLPLHWR</sequence>
<evidence type="ECO:0000256" key="2">
    <source>
        <dbReference type="SAM" id="Phobius"/>
    </source>
</evidence>
<reference evidence="3 4" key="1">
    <citation type="submission" date="2016-12" db="EMBL/GenBank/DDBJ databases">
        <title>Izhakiella australiana sp. nov. of genus Izhakiella isolated from Australian desert.</title>
        <authorList>
            <person name="Ji M."/>
        </authorList>
    </citation>
    <scope>NUCLEOTIDE SEQUENCE [LARGE SCALE GENOMIC DNA]</scope>
    <source>
        <strain evidence="3 4">D4N98</strain>
    </source>
</reference>
<evidence type="ECO:0000313" key="3">
    <source>
        <dbReference type="EMBL" id="OON41897.1"/>
    </source>
</evidence>
<organism evidence="3 4">
    <name type="scientific">Izhakiella australiensis</name>
    <dbReference type="NCBI Taxonomy" id="1926881"/>
    <lineage>
        <taxon>Bacteria</taxon>
        <taxon>Pseudomonadati</taxon>
        <taxon>Pseudomonadota</taxon>
        <taxon>Gammaproteobacteria</taxon>
        <taxon>Enterobacterales</taxon>
        <taxon>Erwiniaceae</taxon>
        <taxon>Izhakiella</taxon>
    </lineage>
</organism>
<dbReference type="InterPro" id="IPR036869">
    <property type="entry name" value="J_dom_sf"/>
</dbReference>
<feature type="transmembrane region" description="Helical" evidence="2">
    <location>
        <begin position="299"/>
        <end position="320"/>
    </location>
</feature>
<proteinExistence type="predicted"/>
<dbReference type="AlphaFoldDB" id="A0A1S8YT21"/>
<accession>A0A1S8YT21</accession>
<dbReference type="SUPFAM" id="SSF46565">
    <property type="entry name" value="Chaperone J-domain"/>
    <property type="match status" value="1"/>
</dbReference>
<evidence type="ECO:0000256" key="1">
    <source>
        <dbReference type="ARBA" id="ARBA00023186"/>
    </source>
</evidence>
<feature type="transmembrane region" description="Helical" evidence="2">
    <location>
        <begin position="416"/>
        <end position="438"/>
    </location>
</feature>
<keyword evidence="2" id="KW-1133">Transmembrane helix</keyword>